<reference evidence="1 2" key="1">
    <citation type="submission" date="2017-03" db="EMBL/GenBank/DDBJ databases">
        <title>Genome analysis of strain PAMC 26577.</title>
        <authorList>
            <person name="Oh H.-M."/>
            <person name="Yang J.-A."/>
        </authorList>
    </citation>
    <scope>NUCLEOTIDE SEQUENCE [LARGE SCALE GENOMIC DNA]</scope>
    <source>
        <strain evidence="1 2">PAMC 26577</strain>
    </source>
</reference>
<dbReference type="EMBL" id="NBTZ01000009">
    <property type="protein sequence ID" value="OTP79471.1"/>
    <property type="molecule type" value="Genomic_DNA"/>
</dbReference>
<proteinExistence type="predicted"/>
<sequence>MTDDEILDAEVRAAARVKKIIGGGVRELTIETVRECLALSQVHAAQVDALSVLIDAFIEKDGFGYTYSRVWKALHADMFEQRAPAATQPMEQS</sequence>
<evidence type="ECO:0000313" key="1">
    <source>
        <dbReference type="EMBL" id="OTP79471.1"/>
    </source>
</evidence>
<protein>
    <submittedName>
        <fullName evidence="1">Uncharacterized protein</fullName>
    </submittedName>
</protein>
<evidence type="ECO:0000313" key="2">
    <source>
        <dbReference type="Proteomes" id="UP000195221"/>
    </source>
</evidence>
<organism evidence="1 2">
    <name type="scientific">Caballeronia sordidicola</name>
    <name type="common">Burkholderia sordidicola</name>
    <dbReference type="NCBI Taxonomy" id="196367"/>
    <lineage>
        <taxon>Bacteria</taxon>
        <taxon>Pseudomonadati</taxon>
        <taxon>Pseudomonadota</taxon>
        <taxon>Betaproteobacteria</taxon>
        <taxon>Burkholderiales</taxon>
        <taxon>Burkholderiaceae</taxon>
        <taxon>Caballeronia</taxon>
    </lineage>
</organism>
<accession>A0A242N749</accession>
<name>A0A242N749_CABSO</name>
<dbReference type="Proteomes" id="UP000195221">
    <property type="component" value="Unassembled WGS sequence"/>
</dbReference>
<dbReference type="RefSeq" id="WP_075357917.1">
    <property type="nucleotide sequence ID" value="NZ_MSRG01000020.1"/>
</dbReference>
<comment type="caution">
    <text evidence="1">The sequence shown here is derived from an EMBL/GenBank/DDBJ whole genome shotgun (WGS) entry which is preliminary data.</text>
</comment>
<gene>
    <name evidence="1" type="ORF">PAMC26577_00990</name>
</gene>
<dbReference type="AlphaFoldDB" id="A0A242N749"/>